<dbReference type="PANTHER" id="PTHR10491:SF4">
    <property type="entry name" value="METHIONINE ADENOSYLTRANSFERASE 2 SUBUNIT BETA"/>
    <property type="match status" value="1"/>
</dbReference>
<comment type="caution">
    <text evidence="8">The sequence shown here is derived from an EMBL/GenBank/DDBJ whole genome shotgun (WGS) entry which is preliminary data.</text>
</comment>
<dbReference type="CDD" id="cd05254">
    <property type="entry name" value="dTDP_HR_like_SDR_e"/>
    <property type="match status" value="1"/>
</dbReference>
<keyword evidence="6" id="KW-0521">NADP</keyword>
<keyword evidence="9" id="KW-1185">Reference proteome</keyword>
<evidence type="ECO:0000256" key="6">
    <source>
        <dbReference type="RuleBase" id="RU364082"/>
    </source>
</evidence>
<evidence type="ECO:0000256" key="2">
    <source>
        <dbReference type="ARBA" id="ARBA00010944"/>
    </source>
</evidence>
<comment type="function">
    <text evidence="6">Catalyzes the reduction of dTDP-6-deoxy-L-lyxo-4-hexulose to yield dTDP-L-rhamnose.</text>
</comment>
<sequence length="298" mass="33058">MKILLTGRSGQVGYELQRTLQGLGQVIALDRSHMDLSDLNQVRTVIREVKPQLIVNPAAYTAVDLAESESELAMRINAQAPEVMTQEARKLGAAMIHYSTDYVFDGSQADSYTEDDLPNPQSVYGRSKLAGEQAIQAAGIPHLILRTSWVYGARGKNFLLTVRRLAQERDELRIVADQFGAPTWCRTIAEATAHALIQMQRYSGTQPDAELDHEVWQSRGGLYHLTAQGRTSWHGLTQAILEHPSVTKKPRLTAIGTQDYPLPAKRPANSSLSCEHFMQTFCGLPGWDEALKLCQDGM</sequence>
<feature type="domain" description="RmlD-like substrate binding" evidence="7">
    <location>
        <begin position="1"/>
        <end position="294"/>
    </location>
</feature>
<dbReference type="Gene3D" id="3.90.25.10">
    <property type="entry name" value="UDP-galactose 4-epimerase, domain 1"/>
    <property type="match status" value="1"/>
</dbReference>
<evidence type="ECO:0000256" key="5">
    <source>
        <dbReference type="ARBA" id="ARBA00048200"/>
    </source>
</evidence>
<dbReference type="SUPFAM" id="SSF51735">
    <property type="entry name" value="NAD(P)-binding Rossmann-fold domains"/>
    <property type="match status" value="1"/>
</dbReference>
<keyword evidence="6 8" id="KW-0560">Oxidoreductase</keyword>
<comment type="catalytic activity">
    <reaction evidence="5 6">
        <text>dTDP-beta-L-rhamnose + NADP(+) = dTDP-4-dehydro-beta-L-rhamnose + NADPH + H(+)</text>
        <dbReference type="Rhea" id="RHEA:21796"/>
        <dbReference type="ChEBI" id="CHEBI:15378"/>
        <dbReference type="ChEBI" id="CHEBI:57510"/>
        <dbReference type="ChEBI" id="CHEBI:57783"/>
        <dbReference type="ChEBI" id="CHEBI:58349"/>
        <dbReference type="ChEBI" id="CHEBI:62830"/>
        <dbReference type="EC" id="1.1.1.133"/>
    </reaction>
</comment>
<dbReference type="RefSeq" id="WP_195874646.1">
    <property type="nucleotide sequence ID" value="NZ_JADOEL010000002.1"/>
</dbReference>
<evidence type="ECO:0000256" key="3">
    <source>
        <dbReference type="ARBA" id="ARBA00012929"/>
    </source>
</evidence>
<organism evidence="8 9">
    <name type="scientific">Herminiimonas contaminans</name>
    <dbReference type="NCBI Taxonomy" id="1111140"/>
    <lineage>
        <taxon>Bacteria</taxon>
        <taxon>Pseudomonadati</taxon>
        <taxon>Pseudomonadota</taxon>
        <taxon>Betaproteobacteria</taxon>
        <taxon>Burkholderiales</taxon>
        <taxon>Oxalobacteraceae</taxon>
        <taxon>Herminiimonas</taxon>
    </lineage>
</organism>
<evidence type="ECO:0000313" key="9">
    <source>
        <dbReference type="Proteomes" id="UP000657372"/>
    </source>
</evidence>
<dbReference type="PANTHER" id="PTHR10491">
    <property type="entry name" value="DTDP-4-DEHYDRORHAMNOSE REDUCTASE"/>
    <property type="match status" value="1"/>
</dbReference>
<dbReference type="Proteomes" id="UP000657372">
    <property type="component" value="Unassembled WGS sequence"/>
</dbReference>
<dbReference type="Gene3D" id="3.40.50.720">
    <property type="entry name" value="NAD(P)-binding Rossmann-like Domain"/>
    <property type="match status" value="1"/>
</dbReference>
<evidence type="ECO:0000313" key="8">
    <source>
        <dbReference type="EMBL" id="MBF8176655.1"/>
    </source>
</evidence>
<protein>
    <recommendedName>
        <fullName evidence="4 6">dTDP-4-dehydrorhamnose reductase</fullName>
        <ecNumber evidence="3 6">1.1.1.133</ecNumber>
    </recommendedName>
</protein>
<comment type="similarity">
    <text evidence="2 6">Belongs to the dTDP-4-dehydrorhamnose reductase family.</text>
</comment>
<dbReference type="InterPro" id="IPR029903">
    <property type="entry name" value="RmlD-like-bd"/>
</dbReference>
<evidence type="ECO:0000256" key="1">
    <source>
        <dbReference type="ARBA" id="ARBA00004781"/>
    </source>
</evidence>
<dbReference type="NCBIfam" id="TIGR01214">
    <property type="entry name" value="rmlD"/>
    <property type="match status" value="1"/>
</dbReference>
<dbReference type="EC" id="1.1.1.133" evidence="3 6"/>
<comment type="cofactor">
    <cofactor evidence="6">
        <name>Mg(2+)</name>
        <dbReference type="ChEBI" id="CHEBI:18420"/>
    </cofactor>
    <text evidence="6">Binds 1 Mg(2+) ion per monomer.</text>
</comment>
<proteinExistence type="inferred from homology"/>
<dbReference type="InterPro" id="IPR036291">
    <property type="entry name" value="NAD(P)-bd_dom_sf"/>
</dbReference>
<comment type="pathway">
    <text evidence="1 6">Carbohydrate biosynthesis; dTDP-L-rhamnose biosynthesis.</text>
</comment>
<gene>
    <name evidence="8" type="primary">rfbD</name>
    <name evidence="8" type="ORF">IXC47_03050</name>
</gene>
<evidence type="ECO:0000259" key="7">
    <source>
        <dbReference type="Pfam" id="PF04321"/>
    </source>
</evidence>
<dbReference type="InterPro" id="IPR005913">
    <property type="entry name" value="dTDP_dehydrorham_reduct"/>
</dbReference>
<dbReference type="EMBL" id="JADOEL010000002">
    <property type="protein sequence ID" value="MBF8176655.1"/>
    <property type="molecule type" value="Genomic_DNA"/>
</dbReference>
<name>A0ABS0EP73_9BURK</name>
<dbReference type="Pfam" id="PF04321">
    <property type="entry name" value="RmlD_sub_bind"/>
    <property type="match status" value="1"/>
</dbReference>
<dbReference type="GO" id="GO:0008831">
    <property type="term" value="F:dTDP-4-dehydrorhamnose reductase activity"/>
    <property type="evidence" value="ECO:0007669"/>
    <property type="project" value="UniProtKB-EC"/>
</dbReference>
<reference evidence="8 9" key="1">
    <citation type="submission" date="2020-11" db="EMBL/GenBank/DDBJ databases">
        <title>WGS of Herminiimonas contaminans strain Marseille-Q4544 isolated from planarians Schmidtea mediterranea.</title>
        <authorList>
            <person name="Kangale L."/>
        </authorList>
    </citation>
    <scope>NUCLEOTIDE SEQUENCE [LARGE SCALE GENOMIC DNA]</scope>
    <source>
        <strain evidence="8 9">Marseille-Q4544</strain>
    </source>
</reference>
<accession>A0ABS0EP73</accession>
<evidence type="ECO:0000256" key="4">
    <source>
        <dbReference type="ARBA" id="ARBA00017099"/>
    </source>
</evidence>